<keyword evidence="4" id="KW-0067">ATP-binding</keyword>
<reference evidence="8 10" key="2">
    <citation type="submission" date="2019-04" db="EMBL/GenBank/DDBJ databases">
        <authorList>
            <person name="Ashton P.M."/>
            <person name="Dallman T."/>
            <person name="Nair S."/>
            <person name="De Pinna E."/>
            <person name="Peters T."/>
            <person name="Grant K."/>
        </authorList>
    </citation>
    <scope>NUCLEOTIDE SEQUENCE [LARGE SCALE GENOMIC DNA]</scope>
    <source>
        <strain evidence="8 10">406731</strain>
    </source>
</reference>
<evidence type="ECO:0000256" key="4">
    <source>
        <dbReference type="ARBA" id="ARBA00022840"/>
    </source>
</evidence>
<dbReference type="PANTHER" id="PTHR47961">
    <property type="entry name" value="DNA POLYMERASE THETA, PUTATIVE (AFU_ORTHOLOGUE AFUA_1G05260)-RELATED"/>
    <property type="match status" value="1"/>
</dbReference>
<dbReference type="GO" id="GO:0004386">
    <property type="term" value="F:helicase activity"/>
    <property type="evidence" value="ECO:0007669"/>
    <property type="project" value="UniProtKB-KW"/>
</dbReference>
<evidence type="ECO:0000313" key="7">
    <source>
        <dbReference type="EMBL" id="EAE1096655.1"/>
    </source>
</evidence>
<evidence type="ECO:0000313" key="10">
    <source>
        <dbReference type="Proteomes" id="UP000566597"/>
    </source>
</evidence>
<evidence type="ECO:0000259" key="6">
    <source>
        <dbReference type="PROSITE" id="PS51194"/>
    </source>
</evidence>
<evidence type="ECO:0000256" key="1">
    <source>
        <dbReference type="ARBA" id="ARBA00022741"/>
    </source>
</evidence>
<sequence>MSLPIEYIRELLAEVSNDKIENIITQTDARRILQEVKEDSENYPNFDVSLTEKATHIAYLLISCGCSLLAQENIKSGEGLLILEKAGKILSDNFKYNSEEMDTKDNNLLISGMALYAAKQFSRSFIVLDNVNLDFSVGQMIILFLKKDFMSLIKMASSIFFIRETEELDIQEFDDWVISHEIARCFLIIIDFMYTGNEDNFRLVNDILEKLEKISFESNLTLNWLIIRLLKIIFLTYQDVTFWSTLPPFLPLSSMTTNYIRLLCSLKSPITELWPSQTESLPLALGNSKGGVVNLRTSGGKTRVAELAILKMLTENPASKVLYLAPFRSLAFEIEQSLSMIFEPLDITVSQLYGGSTANVSDFEIIGFSQVIIATPEKAKALIRSGTELENEVKLIIIDEGHLFGAEKRHIKNEMFFNHLQKISDLKGIRMLLLSAVLPNASELAKWLTNDSSLVAKSDWKPSLERLGLLIWNGNQVNLEWKSEGSPFNPSFIKKAPLGYGRRRNLFPNKKNEAVAATAVRLSKIGTVMIYSARANSIDGLAENVLLALGENPEDFPWDFLQWRIFENICKEELSDDDIVLVAARKGIICHSNRLPAQVRIAIEKLMRSKEALIIIASSTLAQGVNIGISTVIVSTPYYSAEPINNRDFWNICGRAGRAFSDVEGKILYAIDTSDAKDEWQIKKDYQLAQNYFNDQQMKKVESGLLLVLNHFNSLSAQLGIDFSFLIEMVANDFIKYNIADDTVNRINNFFDLIDDELLAMHENLGNNFNLDWVDDTFRNSLAIIQADRGNKELYILLLKSRANALLKRMPDRTIRKKAIASGVPLSVAKALIDDSEYFRNLSFNFIDSIQSGENKSEAINVILQNIELWSRQNAGTVIENIPDQSVLNVIRQPWLSGMPLKEIRKIDRNIDDIAKNYYGFNLPWIVNAIAQIFDKEAEEEINKIYSNLAIFVELGLPDMTAVNIYLAGVRSRNIALELSSKEIFNDRNVSQIKRLLTNFPSEDIKITDAANLWINNFSENIDLKGNQTISFSAFTIESDSYNGRLYIREANQKCFLTSVDGYYNISVRSTLDLPFVKIANIPDLYFESTDNIWYLKSYNPQVRINYN</sequence>
<protein>
    <submittedName>
        <fullName evidence="8">DEAD/DEAH box helicase</fullName>
    </submittedName>
</protein>
<organism evidence="8 10">
    <name type="scientific">Listeria monocytogenes</name>
    <dbReference type="NCBI Taxonomy" id="1639"/>
    <lineage>
        <taxon>Bacteria</taxon>
        <taxon>Bacillati</taxon>
        <taxon>Bacillota</taxon>
        <taxon>Bacilli</taxon>
        <taxon>Bacillales</taxon>
        <taxon>Listeriaceae</taxon>
        <taxon>Listeria</taxon>
    </lineage>
</organism>
<dbReference type="InterPro" id="IPR011545">
    <property type="entry name" value="DEAD/DEAH_box_helicase_dom"/>
</dbReference>
<dbReference type="Proteomes" id="UP000566597">
    <property type="component" value="Unassembled WGS sequence"/>
</dbReference>
<dbReference type="SMART" id="SM00490">
    <property type="entry name" value="HELICc"/>
    <property type="match status" value="1"/>
</dbReference>
<name>A0A3T2CS55_LISMN</name>
<comment type="caution">
    <text evidence="8">The sequence shown here is derived from an EMBL/GenBank/DDBJ whole genome shotgun (WGS) entry which is preliminary data.</text>
</comment>
<dbReference type="GO" id="GO:0003676">
    <property type="term" value="F:nucleic acid binding"/>
    <property type="evidence" value="ECO:0007669"/>
    <property type="project" value="InterPro"/>
</dbReference>
<dbReference type="InterPro" id="IPR014001">
    <property type="entry name" value="Helicase_ATP-bd"/>
</dbReference>
<reference evidence="7 9" key="1">
    <citation type="submission" date="2018-06" db="EMBL/GenBank/DDBJ databases">
        <authorList>
            <consortium name="GenomeTrakr: Next Generation Sequencing Network for Food Pathogen Tracability"/>
        </authorList>
    </citation>
    <scope>NUCLEOTIDE SEQUENCE [LARGE SCALE GENOMIC DNA]</scope>
    <source>
        <strain evidence="7 9">FLAG-78586</strain>
    </source>
</reference>
<dbReference type="EMBL" id="AABEVT010000007">
    <property type="protein sequence ID" value="EAH0253132.1"/>
    <property type="molecule type" value="Genomic_DNA"/>
</dbReference>
<dbReference type="Gene3D" id="3.40.50.300">
    <property type="entry name" value="P-loop containing nucleotide triphosphate hydrolases"/>
    <property type="match status" value="2"/>
</dbReference>
<evidence type="ECO:0000256" key="2">
    <source>
        <dbReference type="ARBA" id="ARBA00022801"/>
    </source>
</evidence>
<dbReference type="EMBL" id="AAAQOE010000004">
    <property type="protein sequence ID" value="EAE1096655.1"/>
    <property type="molecule type" value="Genomic_DNA"/>
</dbReference>
<dbReference type="RefSeq" id="WP_003722432.1">
    <property type="nucleotide sequence ID" value="NZ_CP045970.1"/>
</dbReference>
<evidence type="ECO:0000256" key="3">
    <source>
        <dbReference type="ARBA" id="ARBA00022806"/>
    </source>
</evidence>
<evidence type="ECO:0000313" key="9">
    <source>
        <dbReference type="Proteomes" id="UP000355989"/>
    </source>
</evidence>
<dbReference type="AlphaFoldDB" id="A0A3T2CS55"/>
<dbReference type="SMART" id="SM00487">
    <property type="entry name" value="DEXDc"/>
    <property type="match status" value="1"/>
</dbReference>
<proteinExistence type="predicted"/>
<dbReference type="InterPro" id="IPR001650">
    <property type="entry name" value="Helicase_C-like"/>
</dbReference>
<evidence type="ECO:0000313" key="8">
    <source>
        <dbReference type="EMBL" id="EAH0253132.1"/>
    </source>
</evidence>
<dbReference type="SUPFAM" id="SSF52540">
    <property type="entry name" value="P-loop containing nucleoside triphosphate hydrolases"/>
    <property type="match status" value="2"/>
</dbReference>
<gene>
    <name evidence="7" type="ORF">APD94_11850</name>
    <name evidence="8" type="ORF">D4U23_12100</name>
</gene>
<dbReference type="GO" id="GO:0016787">
    <property type="term" value="F:hydrolase activity"/>
    <property type="evidence" value="ECO:0007669"/>
    <property type="project" value="UniProtKB-KW"/>
</dbReference>
<evidence type="ECO:0000259" key="5">
    <source>
        <dbReference type="PROSITE" id="PS51192"/>
    </source>
</evidence>
<dbReference type="GO" id="GO:0005524">
    <property type="term" value="F:ATP binding"/>
    <property type="evidence" value="ECO:0007669"/>
    <property type="project" value="UniProtKB-KW"/>
</dbReference>
<dbReference type="PROSITE" id="PS51192">
    <property type="entry name" value="HELICASE_ATP_BIND_1"/>
    <property type="match status" value="1"/>
</dbReference>
<dbReference type="Proteomes" id="UP000355989">
    <property type="component" value="Unassembled WGS sequence"/>
</dbReference>
<feature type="domain" description="Helicase C-terminal" evidence="6">
    <location>
        <begin position="541"/>
        <end position="701"/>
    </location>
</feature>
<keyword evidence="3 8" id="KW-0347">Helicase</keyword>
<dbReference type="InterPro" id="IPR027417">
    <property type="entry name" value="P-loop_NTPase"/>
</dbReference>
<keyword evidence="2" id="KW-0378">Hydrolase</keyword>
<accession>A0A3T2CS55</accession>
<dbReference type="PANTHER" id="PTHR47961:SF6">
    <property type="entry name" value="DNA-DIRECTED DNA POLYMERASE"/>
    <property type="match status" value="1"/>
</dbReference>
<dbReference type="PROSITE" id="PS51194">
    <property type="entry name" value="HELICASE_CTER"/>
    <property type="match status" value="1"/>
</dbReference>
<dbReference type="Pfam" id="PF00270">
    <property type="entry name" value="DEAD"/>
    <property type="match status" value="1"/>
</dbReference>
<keyword evidence="1" id="KW-0547">Nucleotide-binding</keyword>
<feature type="domain" description="Helicase ATP-binding" evidence="5">
    <location>
        <begin position="282"/>
        <end position="456"/>
    </location>
</feature>
<dbReference type="InterPro" id="IPR050474">
    <property type="entry name" value="Hel308_SKI2-like"/>
</dbReference>